<dbReference type="InterPro" id="IPR003598">
    <property type="entry name" value="Ig_sub2"/>
</dbReference>
<keyword evidence="4" id="KW-1185">Reference proteome</keyword>
<dbReference type="PANTHER" id="PTHR10075">
    <property type="entry name" value="BASIGIN RELATED"/>
    <property type="match status" value="1"/>
</dbReference>
<dbReference type="Pfam" id="PF13927">
    <property type="entry name" value="Ig_3"/>
    <property type="match status" value="1"/>
</dbReference>
<dbReference type="Proteomes" id="UP000694846">
    <property type="component" value="Unplaced"/>
</dbReference>
<feature type="chain" id="PRO_5034543925" evidence="2">
    <location>
        <begin position="23"/>
        <end position="231"/>
    </location>
</feature>
<accession>A0A8B8GJX8</accession>
<evidence type="ECO:0000256" key="1">
    <source>
        <dbReference type="ARBA" id="ARBA00023319"/>
    </source>
</evidence>
<dbReference type="SMART" id="SM00408">
    <property type="entry name" value="IGc2"/>
    <property type="match status" value="1"/>
</dbReference>
<dbReference type="SMART" id="SM00409">
    <property type="entry name" value="IG"/>
    <property type="match status" value="2"/>
</dbReference>
<dbReference type="Gene3D" id="2.60.40.10">
    <property type="entry name" value="Immunoglobulins"/>
    <property type="match status" value="2"/>
</dbReference>
<dbReference type="GO" id="GO:0005886">
    <property type="term" value="C:plasma membrane"/>
    <property type="evidence" value="ECO:0007669"/>
    <property type="project" value="TreeGrafter"/>
</dbReference>
<dbReference type="GO" id="GO:0070593">
    <property type="term" value="P:dendrite self-avoidance"/>
    <property type="evidence" value="ECO:0007669"/>
    <property type="project" value="TreeGrafter"/>
</dbReference>
<protein>
    <submittedName>
        <fullName evidence="5">Neuroglian-like</fullName>
    </submittedName>
</protein>
<feature type="domain" description="Ig-like" evidence="3">
    <location>
        <begin position="140"/>
        <end position="231"/>
    </location>
</feature>
<proteinExistence type="predicted"/>
<dbReference type="GeneID" id="112692774"/>
<name>A0A8B8GJX8_9HEMI</name>
<dbReference type="OrthoDB" id="6244967at2759"/>
<dbReference type="RefSeq" id="XP_025423348.1">
    <property type="nucleotide sequence ID" value="XM_025567563.1"/>
</dbReference>
<dbReference type="InterPro" id="IPR013783">
    <property type="entry name" value="Ig-like_fold"/>
</dbReference>
<dbReference type="GO" id="GO:0007411">
    <property type="term" value="P:axon guidance"/>
    <property type="evidence" value="ECO:0007669"/>
    <property type="project" value="TreeGrafter"/>
</dbReference>
<dbReference type="InterPro" id="IPR007110">
    <property type="entry name" value="Ig-like_dom"/>
</dbReference>
<dbReference type="FunFam" id="2.60.40.10:FF:001718">
    <property type="entry name" value="Neuroglian, isoform D"/>
    <property type="match status" value="1"/>
</dbReference>
<reference evidence="5" key="1">
    <citation type="submission" date="2025-08" db="UniProtKB">
        <authorList>
            <consortium name="RefSeq"/>
        </authorList>
    </citation>
    <scope>IDENTIFICATION</scope>
    <source>
        <tissue evidence="5">Whole body</tissue>
    </source>
</reference>
<evidence type="ECO:0000259" key="3">
    <source>
        <dbReference type="PROSITE" id="PS50835"/>
    </source>
</evidence>
<evidence type="ECO:0000313" key="4">
    <source>
        <dbReference type="Proteomes" id="UP000694846"/>
    </source>
</evidence>
<dbReference type="GO" id="GO:0030424">
    <property type="term" value="C:axon"/>
    <property type="evidence" value="ECO:0007669"/>
    <property type="project" value="TreeGrafter"/>
</dbReference>
<dbReference type="AlphaFoldDB" id="A0A8B8GJX8"/>
<feature type="signal peptide" evidence="2">
    <location>
        <begin position="1"/>
        <end position="22"/>
    </location>
</feature>
<dbReference type="PANTHER" id="PTHR10075:SF100">
    <property type="entry name" value="FASCICLIN-2"/>
    <property type="match status" value="1"/>
</dbReference>
<evidence type="ECO:0000256" key="2">
    <source>
        <dbReference type="SAM" id="SignalP"/>
    </source>
</evidence>
<keyword evidence="1" id="KW-0393">Immunoglobulin domain</keyword>
<organism evidence="4 5">
    <name type="scientific">Sipha flava</name>
    <name type="common">yellow sugarcane aphid</name>
    <dbReference type="NCBI Taxonomy" id="143950"/>
    <lineage>
        <taxon>Eukaryota</taxon>
        <taxon>Metazoa</taxon>
        <taxon>Ecdysozoa</taxon>
        <taxon>Arthropoda</taxon>
        <taxon>Hexapoda</taxon>
        <taxon>Insecta</taxon>
        <taxon>Pterygota</taxon>
        <taxon>Neoptera</taxon>
        <taxon>Paraneoptera</taxon>
        <taxon>Hemiptera</taxon>
        <taxon>Sternorrhyncha</taxon>
        <taxon>Aphidomorpha</taxon>
        <taxon>Aphidoidea</taxon>
        <taxon>Aphididae</taxon>
        <taxon>Sipha</taxon>
    </lineage>
</organism>
<evidence type="ECO:0000313" key="5">
    <source>
        <dbReference type="RefSeq" id="XP_025423348.1"/>
    </source>
</evidence>
<dbReference type="InterPro" id="IPR003599">
    <property type="entry name" value="Ig_sub"/>
</dbReference>
<dbReference type="GO" id="GO:0007156">
    <property type="term" value="P:homophilic cell adhesion via plasma membrane adhesion molecules"/>
    <property type="evidence" value="ECO:0007669"/>
    <property type="project" value="TreeGrafter"/>
</dbReference>
<dbReference type="GO" id="GO:0098632">
    <property type="term" value="F:cell-cell adhesion mediator activity"/>
    <property type="evidence" value="ECO:0007669"/>
    <property type="project" value="TreeGrafter"/>
</dbReference>
<dbReference type="FunFam" id="2.60.40.10:FF:001928">
    <property type="entry name" value="neuroglian isoform X2"/>
    <property type="match status" value="1"/>
</dbReference>
<feature type="domain" description="Ig-like" evidence="3">
    <location>
        <begin position="30"/>
        <end position="135"/>
    </location>
</feature>
<sequence>MYKTSCHLVYSSILLFFFIVSATSLIQSPPKFVKEPVDELLFQVASVNNQNENDKPFIIDCEAEAEPAPKYRWMKNGKNFDWQAYDDRIAQQPGRGSLTITKPRDEDLGQYQCFAENAWGIATSKSVMVVKAELNSFKDEPVAYIEAQEGEPFKLACHPPTGWPKPKVYWLIQNSNGGIQSINNSRMTLDPEGNLWFSNVTRYDASSGFTYSCAASSFFRSEYKLGNHVEL</sequence>
<feature type="non-terminal residue" evidence="5">
    <location>
        <position position="231"/>
    </location>
</feature>
<dbReference type="SUPFAM" id="SSF48726">
    <property type="entry name" value="Immunoglobulin"/>
    <property type="match status" value="2"/>
</dbReference>
<gene>
    <name evidence="5" type="primary">LOC112692774</name>
</gene>
<keyword evidence="2" id="KW-0732">Signal</keyword>
<dbReference type="InterPro" id="IPR036179">
    <property type="entry name" value="Ig-like_dom_sf"/>
</dbReference>
<dbReference type="PROSITE" id="PS50835">
    <property type="entry name" value="IG_LIKE"/>
    <property type="match status" value="2"/>
</dbReference>